<dbReference type="Gene3D" id="3.40.605.10">
    <property type="entry name" value="Aldehyde Dehydrogenase, Chain A, domain 1"/>
    <property type="match status" value="1"/>
</dbReference>
<evidence type="ECO:0000259" key="1">
    <source>
        <dbReference type="Pfam" id="PF00171"/>
    </source>
</evidence>
<dbReference type="InterPro" id="IPR015590">
    <property type="entry name" value="Aldehyde_DH_dom"/>
</dbReference>
<feature type="non-terminal residue" evidence="2">
    <location>
        <position position="79"/>
    </location>
</feature>
<dbReference type="PANTHER" id="PTHR11699">
    <property type="entry name" value="ALDEHYDE DEHYDROGENASE-RELATED"/>
    <property type="match status" value="1"/>
</dbReference>
<organism evidence="2">
    <name type="scientific">marine sediment metagenome</name>
    <dbReference type="NCBI Taxonomy" id="412755"/>
    <lineage>
        <taxon>unclassified sequences</taxon>
        <taxon>metagenomes</taxon>
        <taxon>ecological metagenomes</taxon>
    </lineage>
</organism>
<dbReference type="AlphaFoldDB" id="X1VS22"/>
<accession>X1VS22</accession>
<evidence type="ECO:0000313" key="2">
    <source>
        <dbReference type="EMBL" id="GAJ12425.1"/>
    </source>
</evidence>
<dbReference type="SUPFAM" id="SSF53720">
    <property type="entry name" value="ALDH-like"/>
    <property type="match status" value="1"/>
</dbReference>
<dbReference type="InterPro" id="IPR016162">
    <property type="entry name" value="Ald_DH_N"/>
</dbReference>
<dbReference type="Pfam" id="PF00171">
    <property type="entry name" value="Aldedh"/>
    <property type="match status" value="1"/>
</dbReference>
<reference evidence="2" key="1">
    <citation type="journal article" date="2014" name="Front. Microbiol.">
        <title>High frequency of phylogenetically diverse reductive dehalogenase-homologous genes in deep subseafloor sedimentary metagenomes.</title>
        <authorList>
            <person name="Kawai M."/>
            <person name="Futagami T."/>
            <person name="Toyoda A."/>
            <person name="Takaki Y."/>
            <person name="Nishi S."/>
            <person name="Hori S."/>
            <person name="Arai W."/>
            <person name="Tsubouchi T."/>
            <person name="Morono Y."/>
            <person name="Uchiyama I."/>
            <person name="Ito T."/>
            <person name="Fujiyama A."/>
            <person name="Inagaki F."/>
            <person name="Takami H."/>
        </authorList>
    </citation>
    <scope>NUCLEOTIDE SEQUENCE</scope>
    <source>
        <strain evidence="2">Expedition CK06-06</strain>
    </source>
</reference>
<protein>
    <recommendedName>
        <fullName evidence="1">Aldehyde dehydrogenase domain-containing protein</fullName>
    </recommendedName>
</protein>
<name>X1VS22_9ZZZZ</name>
<proteinExistence type="predicted"/>
<dbReference type="EMBL" id="BARW01029709">
    <property type="protein sequence ID" value="GAJ12425.1"/>
    <property type="molecule type" value="Genomic_DNA"/>
</dbReference>
<gene>
    <name evidence="2" type="ORF">S12H4_47676</name>
</gene>
<feature type="domain" description="Aldehyde dehydrogenase" evidence="1">
    <location>
        <begin position="12"/>
        <end position="79"/>
    </location>
</feature>
<dbReference type="GO" id="GO:0016491">
    <property type="term" value="F:oxidoreductase activity"/>
    <property type="evidence" value="ECO:0007669"/>
    <property type="project" value="InterPro"/>
</dbReference>
<dbReference type="InterPro" id="IPR016161">
    <property type="entry name" value="Ald_DH/histidinol_DH"/>
</dbReference>
<sequence>MQKFKILINNEWVDASSGKTYQVLDPSKNEPIAEVALADEKDVDRAVKAAREAFDKGIWSELDGDKRAEYMLKAAELMR</sequence>
<comment type="caution">
    <text evidence="2">The sequence shown here is derived from an EMBL/GenBank/DDBJ whole genome shotgun (WGS) entry which is preliminary data.</text>
</comment>